<sequence length="129" mass="13598">MEGKFDIPDSVLSPFFVLFSAVSLGLIGFTPLGFDLASTALSFSADGYATEISYAGILSLLILLVAYATNRGDKSGPQPLQLWLVVTTFALVIVPPFAPLLNAFLGETIPGIIAIVIQAGGYYSLSYMG</sequence>
<evidence type="ECO:0000313" key="2">
    <source>
        <dbReference type="EMBL" id="SDG09322.1"/>
    </source>
</evidence>
<dbReference type="Proteomes" id="UP000199076">
    <property type="component" value="Unassembled WGS sequence"/>
</dbReference>
<dbReference type="OrthoDB" id="226501at2157"/>
<dbReference type="RefSeq" id="WP_092694407.1">
    <property type="nucleotide sequence ID" value="NZ_FNBK01000015.1"/>
</dbReference>
<keyword evidence="1" id="KW-0472">Membrane</keyword>
<keyword evidence="1" id="KW-0812">Transmembrane</keyword>
<gene>
    <name evidence="2" type="ORF">SAMN05216218_1157</name>
</gene>
<evidence type="ECO:0000256" key="1">
    <source>
        <dbReference type="SAM" id="Phobius"/>
    </source>
</evidence>
<dbReference type="AlphaFoldDB" id="A0A1G7RF02"/>
<organism evidence="2 3">
    <name type="scientific">Halorientalis regularis</name>
    <dbReference type="NCBI Taxonomy" id="660518"/>
    <lineage>
        <taxon>Archaea</taxon>
        <taxon>Methanobacteriati</taxon>
        <taxon>Methanobacteriota</taxon>
        <taxon>Stenosarchaea group</taxon>
        <taxon>Halobacteria</taxon>
        <taxon>Halobacteriales</taxon>
        <taxon>Haloarculaceae</taxon>
        <taxon>Halorientalis</taxon>
    </lineage>
</organism>
<feature type="transmembrane region" description="Helical" evidence="1">
    <location>
        <begin position="104"/>
        <end position="125"/>
    </location>
</feature>
<keyword evidence="3" id="KW-1185">Reference proteome</keyword>
<feature type="transmembrane region" description="Helical" evidence="1">
    <location>
        <begin position="80"/>
        <end position="98"/>
    </location>
</feature>
<dbReference type="InterPro" id="IPR058336">
    <property type="entry name" value="VP3-like_halobact-type"/>
</dbReference>
<dbReference type="Pfam" id="PF26064">
    <property type="entry name" value="DUF8023"/>
    <property type="match status" value="1"/>
</dbReference>
<proteinExistence type="predicted"/>
<keyword evidence="1" id="KW-1133">Transmembrane helix</keyword>
<name>A0A1G7RF02_9EURY</name>
<protein>
    <submittedName>
        <fullName evidence="2">Uncharacterized protein</fullName>
    </submittedName>
</protein>
<dbReference type="STRING" id="660518.SAMN05216218_1157"/>
<evidence type="ECO:0000313" key="3">
    <source>
        <dbReference type="Proteomes" id="UP000199076"/>
    </source>
</evidence>
<feature type="transmembrane region" description="Helical" evidence="1">
    <location>
        <begin position="52"/>
        <end position="68"/>
    </location>
</feature>
<accession>A0A1G7RF02</accession>
<feature type="transmembrane region" description="Helical" evidence="1">
    <location>
        <begin position="12"/>
        <end position="32"/>
    </location>
</feature>
<reference evidence="3" key="1">
    <citation type="submission" date="2016-10" db="EMBL/GenBank/DDBJ databases">
        <authorList>
            <person name="Varghese N."/>
            <person name="Submissions S."/>
        </authorList>
    </citation>
    <scope>NUCLEOTIDE SEQUENCE [LARGE SCALE GENOMIC DNA]</scope>
    <source>
        <strain evidence="3">IBRC-M 10760</strain>
    </source>
</reference>
<dbReference type="EMBL" id="FNBK01000015">
    <property type="protein sequence ID" value="SDG09322.1"/>
    <property type="molecule type" value="Genomic_DNA"/>
</dbReference>